<evidence type="ECO:0000313" key="2">
    <source>
        <dbReference type="EMBL" id="OJF99624.1"/>
    </source>
</evidence>
<gene>
    <name evidence="2" type="ORF">AX760_25730</name>
</gene>
<reference evidence="2 3" key="1">
    <citation type="submission" date="2016-02" db="EMBL/GenBank/DDBJ databases">
        <title>Genome sequencing of a beta-galactosidase producing bacteria Rhizobium sp. 59.</title>
        <authorList>
            <person name="Wang D."/>
            <person name="Kot W."/>
            <person name="Qin Y."/>
            <person name="Hansen L."/>
            <person name="Naqvi K."/>
            <person name="Rensing C."/>
        </authorList>
    </citation>
    <scope>NUCLEOTIDE SEQUENCE [LARGE SCALE GENOMIC DNA]</scope>
    <source>
        <strain evidence="2 3">59</strain>
    </source>
</reference>
<protein>
    <submittedName>
        <fullName evidence="2">RNA-binding protein</fullName>
    </submittedName>
</protein>
<dbReference type="RefSeq" id="WP_071831988.1">
    <property type="nucleotide sequence ID" value="NZ_LSRP01000063.1"/>
</dbReference>
<sequence>MPKGPKGQKRPADVIGNAVRVMQIATGEAEEEFDNDGKDPAAAALGAKGGAARAAKLTPEERSAIAKKAASKRWEKS</sequence>
<dbReference type="EMBL" id="LSRP01000063">
    <property type="protein sequence ID" value="OJF99624.1"/>
    <property type="molecule type" value="Genomic_DNA"/>
</dbReference>
<dbReference type="Proteomes" id="UP000182661">
    <property type="component" value="Unassembled WGS sequence"/>
</dbReference>
<comment type="caution">
    <text evidence="2">The sequence shown here is derived from an EMBL/GenBank/DDBJ whole genome shotgun (WGS) entry which is preliminary data.</text>
</comment>
<dbReference type="AlphaFoldDB" id="A0A657LXE0"/>
<evidence type="ECO:0000256" key="1">
    <source>
        <dbReference type="SAM" id="MobiDB-lite"/>
    </source>
</evidence>
<dbReference type="OrthoDB" id="7867377at2"/>
<keyword evidence="3" id="KW-1185">Reference proteome</keyword>
<accession>A0A657LXE0</accession>
<name>A0A657LXE0_9HYPH</name>
<feature type="region of interest" description="Disordered" evidence="1">
    <location>
        <begin position="51"/>
        <end position="77"/>
    </location>
</feature>
<organism evidence="2 3">
    <name type="scientific">Pararhizobium antarcticum</name>
    <dbReference type="NCBI Taxonomy" id="1798805"/>
    <lineage>
        <taxon>Bacteria</taxon>
        <taxon>Pseudomonadati</taxon>
        <taxon>Pseudomonadota</taxon>
        <taxon>Alphaproteobacteria</taxon>
        <taxon>Hyphomicrobiales</taxon>
        <taxon>Rhizobiaceae</taxon>
        <taxon>Rhizobium/Agrobacterium group</taxon>
        <taxon>Pararhizobium</taxon>
    </lineage>
</organism>
<evidence type="ECO:0000313" key="3">
    <source>
        <dbReference type="Proteomes" id="UP000182661"/>
    </source>
</evidence>
<proteinExistence type="predicted"/>